<sequence length="325" mass="36687">MREQNEIKTIFIGTPEFAVPTFMSLVKDDFFDIQAVVTQPDKKVNRKQTLTPPPIKIKAQENNIRVYQPEKISDFQLPASPNRSEPIADFDLAVVISYGQIIPKKILNILKYGSINVHGSLLPRYRGAACIQAPILNGDKESGITIIKMDAGLDTGPILAQNKIKLDTEETASSLHDKLSKLSAQILPKAIKDYVKEKIKPIPQDKTKATYVRELKKEDGRIDWKKPAVKIERMVRAFNPWPGVFTQVKSKKLKVESIKFLEVEHKILKVNKYKIGELFLDNNKLAVQCGRDALVIKKLQLAGKKPMSAEEFLRGHKNLVGQILK</sequence>
<evidence type="ECO:0000256" key="2">
    <source>
        <dbReference type="ARBA" id="ARBA00010699"/>
    </source>
</evidence>
<dbReference type="InterPro" id="IPR001555">
    <property type="entry name" value="GART_AS"/>
</dbReference>
<dbReference type="CDD" id="cd08646">
    <property type="entry name" value="FMT_core_Met-tRNA-FMT_N"/>
    <property type="match status" value="1"/>
</dbReference>
<evidence type="ECO:0000256" key="7">
    <source>
        <dbReference type="ARBA" id="ARBA00048558"/>
    </source>
</evidence>
<feature type="domain" description="Formyl transferase N-terminal" evidence="9">
    <location>
        <begin position="9"/>
        <end position="191"/>
    </location>
</feature>
<evidence type="ECO:0000256" key="8">
    <source>
        <dbReference type="HAMAP-Rule" id="MF_00182"/>
    </source>
</evidence>
<dbReference type="InterPro" id="IPR037022">
    <property type="entry name" value="Formyl_trans_C_sf"/>
</dbReference>
<dbReference type="EC" id="2.1.2.9" evidence="3 8"/>
<dbReference type="NCBIfam" id="TIGR00460">
    <property type="entry name" value="fmt"/>
    <property type="match status" value="1"/>
</dbReference>
<dbReference type="Pfam" id="PF02911">
    <property type="entry name" value="Formyl_trans_C"/>
    <property type="match status" value="1"/>
</dbReference>
<dbReference type="GO" id="GO:0004479">
    <property type="term" value="F:methionyl-tRNA formyltransferase activity"/>
    <property type="evidence" value="ECO:0007669"/>
    <property type="project" value="UniProtKB-UniRule"/>
</dbReference>
<keyword evidence="6 8" id="KW-0648">Protein biosynthesis</keyword>
<dbReference type="CDD" id="cd08704">
    <property type="entry name" value="Met_tRNA_FMT_C"/>
    <property type="match status" value="1"/>
</dbReference>
<dbReference type="Proteomes" id="UP000230869">
    <property type="component" value="Unassembled WGS sequence"/>
</dbReference>
<evidence type="ECO:0000256" key="4">
    <source>
        <dbReference type="ARBA" id="ARBA00016014"/>
    </source>
</evidence>
<dbReference type="InterPro" id="IPR005793">
    <property type="entry name" value="Formyl_trans_C"/>
</dbReference>
<dbReference type="Pfam" id="PF00551">
    <property type="entry name" value="Formyl_trans_N"/>
    <property type="match status" value="1"/>
</dbReference>
<dbReference type="PANTHER" id="PTHR11138:SF5">
    <property type="entry name" value="METHIONYL-TRNA FORMYLTRANSFERASE, MITOCHONDRIAL"/>
    <property type="match status" value="1"/>
</dbReference>
<dbReference type="InterPro" id="IPR005794">
    <property type="entry name" value="Fmt"/>
</dbReference>
<feature type="binding site" evidence="8">
    <location>
        <begin position="120"/>
        <end position="123"/>
    </location>
    <ligand>
        <name>(6S)-5,6,7,8-tetrahydrofolate</name>
        <dbReference type="ChEBI" id="CHEBI:57453"/>
    </ligand>
</feature>
<evidence type="ECO:0000256" key="1">
    <source>
        <dbReference type="ARBA" id="ARBA00002606"/>
    </source>
</evidence>
<dbReference type="EMBL" id="PCWW01000009">
    <property type="protein sequence ID" value="PIR13959.1"/>
    <property type="molecule type" value="Genomic_DNA"/>
</dbReference>
<protein>
    <recommendedName>
        <fullName evidence="4 8">Methionyl-tRNA formyltransferase</fullName>
        <ecNumber evidence="3 8">2.1.2.9</ecNumber>
    </recommendedName>
</protein>
<evidence type="ECO:0000259" key="10">
    <source>
        <dbReference type="Pfam" id="PF02911"/>
    </source>
</evidence>
<dbReference type="SUPFAM" id="SSF50486">
    <property type="entry name" value="FMT C-terminal domain-like"/>
    <property type="match status" value="1"/>
</dbReference>
<dbReference type="SUPFAM" id="SSF53328">
    <property type="entry name" value="Formyltransferase"/>
    <property type="match status" value="1"/>
</dbReference>
<dbReference type="HAMAP" id="MF_00182">
    <property type="entry name" value="Formyl_trans"/>
    <property type="match status" value="1"/>
</dbReference>
<gene>
    <name evidence="8" type="primary">fmt</name>
    <name evidence="11" type="ORF">COV49_00455</name>
</gene>
<dbReference type="Gene3D" id="3.10.25.10">
    <property type="entry name" value="Formyl transferase, C-terminal domain"/>
    <property type="match status" value="1"/>
</dbReference>
<name>A0A2M6KA02_9BACT</name>
<organism evidence="11 12">
    <name type="scientific">Candidatus Falkowbacteria bacterium CG11_big_fil_rev_8_21_14_0_20_39_10</name>
    <dbReference type="NCBI Taxonomy" id="1974570"/>
    <lineage>
        <taxon>Bacteria</taxon>
        <taxon>Candidatus Falkowiibacteriota</taxon>
    </lineage>
</organism>
<reference evidence="11 12" key="1">
    <citation type="submission" date="2017-09" db="EMBL/GenBank/DDBJ databases">
        <title>Depth-based differentiation of microbial function through sediment-hosted aquifers and enrichment of novel symbionts in the deep terrestrial subsurface.</title>
        <authorList>
            <person name="Probst A.J."/>
            <person name="Ladd B."/>
            <person name="Jarett J.K."/>
            <person name="Geller-Mcgrath D.E."/>
            <person name="Sieber C.M."/>
            <person name="Emerson J.B."/>
            <person name="Anantharaman K."/>
            <person name="Thomas B.C."/>
            <person name="Malmstrom R."/>
            <person name="Stieglmeier M."/>
            <person name="Klingl A."/>
            <person name="Woyke T."/>
            <person name="Ryan C.M."/>
            <person name="Banfield J.F."/>
        </authorList>
    </citation>
    <scope>NUCLEOTIDE SEQUENCE [LARGE SCALE GENOMIC DNA]</scope>
    <source>
        <strain evidence="11">CG11_big_fil_rev_8_21_14_0_20_39_10</strain>
    </source>
</reference>
<dbReference type="InterPro" id="IPR011034">
    <property type="entry name" value="Formyl_transferase-like_C_sf"/>
</dbReference>
<dbReference type="InterPro" id="IPR036477">
    <property type="entry name" value="Formyl_transf_N_sf"/>
</dbReference>
<dbReference type="PROSITE" id="PS00373">
    <property type="entry name" value="GART"/>
    <property type="match status" value="1"/>
</dbReference>
<comment type="catalytic activity">
    <reaction evidence="7 8">
        <text>L-methionyl-tRNA(fMet) + (6R)-10-formyltetrahydrofolate = N-formyl-L-methionyl-tRNA(fMet) + (6S)-5,6,7,8-tetrahydrofolate + H(+)</text>
        <dbReference type="Rhea" id="RHEA:24380"/>
        <dbReference type="Rhea" id="RHEA-COMP:9952"/>
        <dbReference type="Rhea" id="RHEA-COMP:9953"/>
        <dbReference type="ChEBI" id="CHEBI:15378"/>
        <dbReference type="ChEBI" id="CHEBI:57453"/>
        <dbReference type="ChEBI" id="CHEBI:78530"/>
        <dbReference type="ChEBI" id="CHEBI:78844"/>
        <dbReference type="ChEBI" id="CHEBI:195366"/>
        <dbReference type="EC" id="2.1.2.9"/>
    </reaction>
</comment>
<dbReference type="InterPro" id="IPR041711">
    <property type="entry name" value="Met-tRNA-FMT_N"/>
</dbReference>
<evidence type="ECO:0000313" key="11">
    <source>
        <dbReference type="EMBL" id="PIR13959.1"/>
    </source>
</evidence>
<dbReference type="AlphaFoldDB" id="A0A2M6KA02"/>
<proteinExistence type="inferred from homology"/>
<comment type="similarity">
    <text evidence="2 8">Belongs to the Fmt family.</text>
</comment>
<comment type="function">
    <text evidence="1 8">Attaches a formyl group to the free amino group of methionyl-tRNA(fMet). The formyl group appears to play a dual role in the initiator identity of N-formylmethionyl-tRNA by promoting its recognition by IF2 and preventing the misappropriation of this tRNA by the elongation apparatus.</text>
</comment>
<accession>A0A2M6KA02</accession>
<dbReference type="InterPro" id="IPR002376">
    <property type="entry name" value="Formyl_transf_N"/>
</dbReference>
<dbReference type="GO" id="GO:0005829">
    <property type="term" value="C:cytosol"/>
    <property type="evidence" value="ECO:0007669"/>
    <property type="project" value="TreeGrafter"/>
</dbReference>
<evidence type="ECO:0000313" key="12">
    <source>
        <dbReference type="Proteomes" id="UP000230869"/>
    </source>
</evidence>
<dbReference type="Gene3D" id="3.40.50.170">
    <property type="entry name" value="Formyl transferase, N-terminal domain"/>
    <property type="match status" value="1"/>
</dbReference>
<evidence type="ECO:0000256" key="5">
    <source>
        <dbReference type="ARBA" id="ARBA00022679"/>
    </source>
</evidence>
<evidence type="ECO:0000256" key="3">
    <source>
        <dbReference type="ARBA" id="ARBA00012261"/>
    </source>
</evidence>
<dbReference type="PANTHER" id="PTHR11138">
    <property type="entry name" value="METHIONYL-TRNA FORMYLTRANSFERASE"/>
    <property type="match status" value="1"/>
</dbReference>
<comment type="caution">
    <text evidence="11">The sequence shown here is derived from an EMBL/GenBank/DDBJ whole genome shotgun (WGS) entry which is preliminary data.</text>
</comment>
<evidence type="ECO:0000259" key="9">
    <source>
        <dbReference type="Pfam" id="PF00551"/>
    </source>
</evidence>
<keyword evidence="5 8" id="KW-0808">Transferase</keyword>
<feature type="domain" description="Formyl transferase C-terminal" evidence="10">
    <location>
        <begin position="215"/>
        <end position="316"/>
    </location>
</feature>
<evidence type="ECO:0000256" key="6">
    <source>
        <dbReference type="ARBA" id="ARBA00022917"/>
    </source>
</evidence>
<dbReference type="InterPro" id="IPR044135">
    <property type="entry name" value="Met-tRNA-FMT_C"/>
</dbReference>